<dbReference type="EMBL" id="KN823063">
    <property type="protein sequence ID" value="KIO24320.1"/>
    <property type="molecule type" value="Genomic_DNA"/>
</dbReference>
<dbReference type="HOGENOM" id="CLU_2998163_0_0_1"/>
<protein>
    <submittedName>
        <fullName evidence="2">Uncharacterized protein</fullName>
    </submittedName>
</protein>
<accession>A0A0C3Q5C1</accession>
<feature type="region of interest" description="Disordered" evidence="1">
    <location>
        <begin position="24"/>
        <end position="57"/>
    </location>
</feature>
<name>A0A0C3Q5C1_9AGAM</name>
<gene>
    <name evidence="2" type="ORF">M407DRAFT_102117</name>
</gene>
<dbReference type="Proteomes" id="UP000054248">
    <property type="component" value="Unassembled WGS sequence"/>
</dbReference>
<evidence type="ECO:0000313" key="3">
    <source>
        <dbReference type="Proteomes" id="UP000054248"/>
    </source>
</evidence>
<feature type="compositionally biased region" description="Polar residues" evidence="1">
    <location>
        <begin position="46"/>
        <end position="57"/>
    </location>
</feature>
<reference evidence="3" key="2">
    <citation type="submission" date="2015-01" db="EMBL/GenBank/DDBJ databases">
        <title>Evolutionary Origins and Diversification of the Mycorrhizal Mutualists.</title>
        <authorList>
            <consortium name="DOE Joint Genome Institute"/>
            <consortium name="Mycorrhizal Genomics Consortium"/>
            <person name="Kohler A."/>
            <person name="Kuo A."/>
            <person name="Nagy L.G."/>
            <person name="Floudas D."/>
            <person name="Copeland A."/>
            <person name="Barry K.W."/>
            <person name="Cichocki N."/>
            <person name="Veneault-Fourrey C."/>
            <person name="LaButti K."/>
            <person name="Lindquist E.A."/>
            <person name="Lipzen A."/>
            <person name="Lundell T."/>
            <person name="Morin E."/>
            <person name="Murat C."/>
            <person name="Riley R."/>
            <person name="Ohm R."/>
            <person name="Sun H."/>
            <person name="Tunlid A."/>
            <person name="Henrissat B."/>
            <person name="Grigoriev I.V."/>
            <person name="Hibbett D.S."/>
            <person name="Martin F."/>
        </authorList>
    </citation>
    <scope>NUCLEOTIDE SEQUENCE [LARGE SCALE GENOMIC DNA]</scope>
    <source>
        <strain evidence="3">MUT 4182</strain>
    </source>
</reference>
<organism evidence="2 3">
    <name type="scientific">Tulasnella calospora MUT 4182</name>
    <dbReference type="NCBI Taxonomy" id="1051891"/>
    <lineage>
        <taxon>Eukaryota</taxon>
        <taxon>Fungi</taxon>
        <taxon>Dikarya</taxon>
        <taxon>Basidiomycota</taxon>
        <taxon>Agaricomycotina</taxon>
        <taxon>Agaricomycetes</taxon>
        <taxon>Cantharellales</taxon>
        <taxon>Tulasnellaceae</taxon>
        <taxon>Tulasnella</taxon>
    </lineage>
</organism>
<keyword evidence="3" id="KW-1185">Reference proteome</keyword>
<proteinExistence type="predicted"/>
<evidence type="ECO:0000313" key="2">
    <source>
        <dbReference type="EMBL" id="KIO24320.1"/>
    </source>
</evidence>
<sequence>MHLSYMCTFTCMMAWKINSNCRKRERNSEGGWSSSQKDRDIVQGPASLNSYDSRTLG</sequence>
<evidence type="ECO:0000256" key="1">
    <source>
        <dbReference type="SAM" id="MobiDB-lite"/>
    </source>
</evidence>
<reference evidence="2 3" key="1">
    <citation type="submission" date="2014-04" db="EMBL/GenBank/DDBJ databases">
        <authorList>
            <consortium name="DOE Joint Genome Institute"/>
            <person name="Kuo A."/>
            <person name="Girlanda M."/>
            <person name="Perotto S."/>
            <person name="Kohler A."/>
            <person name="Nagy L.G."/>
            <person name="Floudas D."/>
            <person name="Copeland A."/>
            <person name="Barry K.W."/>
            <person name="Cichocki N."/>
            <person name="Veneault-Fourrey C."/>
            <person name="LaButti K."/>
            <person name="Lindquist E.A."/>
            <person name="Lipzen A."/>
            <person name="Lundell T."/>
            <person name="Morin E."/>
            <person name="Murat C."/>
            <person name="Sun H."/>
            <person name="Tunlid A."/>
            <person name="Henrissat B."/>
            <person name="Grigoriev I.V."/>
            <person name="Hibbett D.S."/>
            <person name="Martin F."/>
            <person name="Nordberg H.P."/>
            <person name="Cantor M.N."/>
            <person name="Hua S.X."/>
        </authorList>
    </citation>
    <scope>NUCLEOTIDE SEQUENCE [LARGE SCALE GENOMIC DNA]</scope>
    <source>
        <strain evidence="2 3">MUT 4182</strain>
    </source>
</reference>
<dbReference type="AlphaFoldDB" id="A0A0C3Q5C1"/>